<dbReference type="Proteomes" id="UP001230005">
    <property type="component" value="Unassembled WGS sequence"/>
</dbReference>
<dbReference type="Gene3D" id="3.40.960.10">
    <property type="entry name" value="VSR Endonuclease"/>
    <property type="match status" value="1"/>
</dbReference>
<evidence type="ECO:0000313" key="2">
    <source>
        <dbReference type="Proteomes" id="UP001230005"/>
    </source>
</evidence>
<comment type="caution">
    <text evidence="1">The sequence shown here is derived from an EMBL/GenBank/DDBJ whole genome shotgun (WGS) entry which is preliminary data.</text>
</comment>
<gene>
    <name evidence="1" type="ORF">J2S74_003029</name>
</gene>
<sequence>MFSEKFNWTPKLPIYNKEHAKSFIKEVNELLNQPNGLKEVVEYDLQQNVQLSKIKRFKRIDTYNKTDNYDKIGLADFNSKKYFILDDLGYEISIPHSSPLKPIEPIEVKHRNDWKEHDRLLKQLSKDNRFITVKKPWKIVFETLKVKSLKTQDNVQVRFSLGIDTSLVDVNIQDPTTCNHEFRLFYNGIWNWRLVWECLHCGFLCHCKCFESAIWSSQVEHFHKTANIDKIKQEKGKDISDLPFYEGACEVCRGVPSTHQFCHEMYARSEFELRYGAYVRKKAYELKLLRPELEGKKELEREANNIVREELGFRKIGQRFVTETELYRIVKSLFPEQEVIHHYRVDWLEQQELDIFIPSLNLGIEYHGEQHYKAIDAWGGEEGLSKNKYRDKLKEEKCKNNGVYLVVFSYDEKPKLSSSYVKAKLKRQLKVNSLSEIK</sequence>
<protein>
    <recommendedName>
        <fullName evidence="3">Restriction endonuclease</fullName>
    </recommendedName>
</protein>
<name>A0ABT9ZWP0_9BACI</name>
<keyword evidence="2" id="KW-1185">Reference proteome</keyword>
<dbReference type="EMBL" id="JAUSUG010000011">
    <property type="protein sequence ID" value="MDQ0255647.1"/>
    <property type="molecule type" value="Genomic_DNA"/>
</dbReference>
<accession>A0ABT9ZWP0</accession>
<proteinExistence type="predicted"/>
<organism evidence="1 2">
    <name type="scientific">Evansella vedderi</name>
    <dbReference type="NCBI Taxonomy" id="38282"/>
    <lineage>
        <taxon>Bacteria</taxon>
        <taxon>Bacillati</taxon>
        <taxon>Bacillota</taxon>
        <taxon>Bacilli</taxon>
        <taxon>Bacillales</taxon>
        <taxon>Bacillaceae</taxon>
        <taxon>Evansella</taxon>
    </lineage>
</organism>
<dbReference type="RefSeq" id="WP_307326686.1">
    <property type="nucleotide sequence ID" value="NZ_JAUSUG010000011.1"/>
</dbReference>
<evidence type="ECO:0000313" key="1">
    <source>
        <dbReference type="EMBL" id="MDQ0255647.1"/>
    </source>
</evidence>
<reference evidence="1 2" key="1">
    <citation type="submission" date="2023-07" db="EMBL/GenBank/DDBJ databases">
        <title>Genomic Encyclopedia of Type Strains, Phase IV (KMG-IV): sequencing the most valuable type-strain genomes for metagenomic binning, comparative biology and taxonomic classification.</title>
        <authorList>
            <person name="Goeker M."/>
        </authorList>
    </citation>
    <scope>NUCLEOTIDE SEQUENCE [LARGE SCALE GENOMIC DNA]</scope>
    <source>
        <strain evidence="1 2">DSM 9768</strain>
    </source>
</reference>
<evidence type="ECO:0008006" key="3">
    <source>
        <dbReference type="Google" id="ProtNLM"/>
    </source>
</evidence>